<dbReference type="Gene3D" id="3.40.50.720">
    <property type="entry name" value="NAD(P)-binding Rossmann-like Domain"/>
    <property type="match status" value="1"/>
</dbReference>
<dbReference type="PRINTS" id="PR00081">
    <property type="entry name" value="GDHRDH"/>
</dbReference>
<dbReference type="PRINTS" id="PR00080">
    <property type="entry name" value="SDRFAMILY"/>
</dbReference>
<evidence type="ECO:0000256" key="1">
    <source>
        <dbReference type="ARBA" id="ARBA00006484"/>
    </source>
</evidence>
<evidence type="ECO:0000313" key="5">
    <source>
        <dbReference type="EMBL" id="GAT15840.1"/>
    </source>
</evidence>
<organism evidence="5 6">
    <name type="scientific">Mycolicibacterium thermoresistibile</name>
    <name type="common">Mycobacterium thermoresistibile</name>
    <dbReference type="NCBI Taxonomy" id="1797"/>
    <lineage>
        <taxon>Bacteria</taxon>
        <taxon>Bacillati</taxon>
        <taxon>Actinomycetota</taxon>
        <taxon>Actinomycetes</taxon>
        <taxon>Mycobacteriales</taxon>
        <taxon>Mycobacteriaceae</taxon>
        <taxon>Mycolicibacterium</taxon>
    </lineage>
</organism>
<dbReference type="CDD" id="cd05233">
    <property type="entry name" value="SDR_c"/>
    <property type="match status" value="1"/>
</dbReference>
<dbReference type="OMA" id="MMATNDD"/>
<dbReference type="OrthoDB" id="5173603at2"/>
<gene>
    <name evidence="5" type="ORF">RMCT_2810</name>
</gene>
<evidence type="ECO:0000256" key="2">
    <source>
        <dbReference type="ARBA" id="ARBA00023002"/>
    </source>
</evidence>
<dbReference type="Proteomes" id="UP000069654">
    <property type="component" value="Unassembled WGS sequence"/>
</dbReference>
<dbReference type="GO" id="GO:0016491">
    <property type="term" value="F:oxidoreductase activity"/>
    <property type="evidence" value="ECO:0007669"/>
    <property type="project" value="UniProtKB-KW"/>
</dbReference>
<reference evidence="6" key="2">
    <citation type="submission" date="2016-02" db="EMBL/GenBank/DDBJ databases">
        <title>Draft genome sequence of five rapidly growing Mycobacterium species.</title>
        <authorList>
            <person name="Katahira K."/>
            <person name="Gotou Y."/>
            <person name="Iida K."/>
            <person name="Ogura Y."/>
            <person name="Hayashi T."/>
        </authorList>
    </citation>
    <scope>NUCLEOTIDE SEQUENCE [LARGE SCALE GENOMIC DNA]</scope>
    <source>
        <strain evidence="6">JCM6362</strain>
    </source>
</reference>
<reference evidence="5 6" key="1">
    <citation type="journal article" date="2016" name="Genome Announc.">
        <title>Draft Genome Sequences of Five Rapidly Growing Mycobacterium Species, M. thermoresistibile, M. fortuitum subsp. acetamidolyticum, M. canariasense, M. brisbanense, and M. novocastrense.</title>
        <authorList>
            <person name="Katahira K."/>
            <person name="Ogura Y."/>
            <person name="Gotoh Y."/>
            <person name="Hayashi T."/>
        </authorList>
    </citation>
    <scope>NUCLEOTIDE SEQUENCE [LARGE SCALE GENOMIC DNA]</scope>
    <source>
        <strain evidence="5 6">JCM6362</strain>
    </source>
</reference>
<dbReference type="SUPFAM" id="SSF51735">
    <property type="entry name" value="NAD(P)-binding Rossmann-fold domains"/>
    <property type="match status" value="1"/>
</dbReference>
<dbReference type="PANTHER" id="PTHR24321">
    <property type="entry name" value="DEHYDROGENASES, SHORT CHAIN"/>
    <property type="match status" value="1"/>
</dbReference>
<dbReference type="InterPro" id="IPR002347">
    <property type="entry name" value="SDR_fam"/>
</dbReference>
<dbReference type="NCBIfam" id="TIGR03971">
    <property type="entry name" value="SDR_subfam_1"/>
    <property type="match status" value="1"/>
</dbReference>
<comment type="caution">
    <text evidence="5">The sequence shown here is derived from an EMBL/GenBank/DDBJ whole genome shotgun (WGS) entry which is preliminary data.</text>
</comment>
<dbReference type="PROSITE" id="PS00061">
    <property type="entry name" value="ADH_SHORT"/>
    <property type="match status" value="1"/>
</dbReference>
<keyword evidence="2" id="KW-0560">Oxidoreductase</keyword>
<proteinExistence type="inferred from homology"/>
<dbReference type="InterPro" id="IPR036291">
    <property type="entry name" value="NAD(P)-bd_dom_sf"/>
</dbReference>
<dbReference type="Pfam" id="PF00106">
    <property type="entry name" value="adh_short"/>
    <property type="match status" value="1"/>
</dbReference>
<dbReference type="STRING" id="1797.RMCT_2810"/>
<dbReference type="EMBL" id="BCTB01000020">
    <property type="protein sequence ID" value="GAT15840.1"/>
    <property type="molecule type" value="Genomic_DNA"/>
</dbReference>
<dbReference type="InterPro" id="IPR020904">
    <property type="entry name" value="Sc_DH/Rdtase_CS"/>
</dbReference>
<evidence type="ECO:0000313" key="6">
    <source>
        <dbReference type="Proteomes" id="UP000069654"/>
    </source>
</evidence>
<protein>
    <submittedName>
        <fullName evidence="5">Short-chain dehydrogenase/reductase SDR</fullName>
    </submittedName>
</protein>
<name>A0A100XFS2_MYCTH</name>
<dbReference type="InterPro" id="IPR023985">
    <property type="entry name" value="SDR_subfam_1"/>
</dbReference>
<dbReference type="NCBIfam" id="NF009467">
    <property type="entry name" value="PRK12826.1-3"/>
    <property type="match status" value="1"/>
</dbReference>
<dbReference type="FunFam" id="3.40.50.720:FF:000084">
    <property type="entry name" value="Short-chain dehydrogenase reductase"/>
    <property type="match status" value="1"/>
</dbReference>
<evidence type="ECO:0000256" key="3">
    <source>
        <dbReference type="ARBA" id="ARBA00023027"/>
    </source>
</evidence>
<evidence type="ECO:0000256" key="4">
    <source>
        <dbReference type="RuleBase" id="RU000363"/>
    </source>
</evidence>
<dbReference type="AlphaFoldDB" id="A0A100XFS2"/>
<dbReference type="PANTHER" id="PTHR24321:SF8">
    <property type="entry name" value="ESTRADIOL 17-BETA-DEHYDROGENASE 8-RELATED"/>
    <property type="match status" value="1"/>
</dbReference>
<keyword evidence="3" id="KW-0520">NAD</keyword>
<comment type="similarity">
    <text evidence="1 4">Belongs to the short-chain dehydrogenases/reductases (SDR) family.</text>
</comment>
<sequence length="277" mass="29538">MGAFTGKVAFVTGAARGQGRSHALRLAREGAAIVALDIAADIDECFFPLATPEDLQETVRLVEEDGGRILARRGDVRNYDDVKSAVDDGIAQFGPIGIVVANAGIGTAYKKTWEIPEADWRAALDVNLTGVFHTVKAAVPSMIEAGRGGSITLISSSAGLKGYQHLAPYVSSKHAVIGLMRTLANELAEHNIRVNALCPGSVRTPMIINEPTFKVFRPDLDEPTEADAMEVFRQMPALPVDVLEPEDISEMVAFLASDAARYVTGLAIPVDAGQLVK</sequence>
<accession>A0A100XFS2</accession>